<reference evidence="13 14" key="1">
    <citation type="submission" date="2021-05" db="EMBL/GenBank/DDBJ databases">
        <title>Petroleum and Energy Research Collection (APPE): ex situ preservation of microbial diversity associated with the oil industry and exploitation of its biotechnological potential.</title>
        <authorList>
            <person name="Paixao C.T.M."/>
            <person name="Gomes M.B."/>
            <person name="Oliveira V.M."/>
        </authorList>
    </citation>
    <scope>NUCLEOTIDE SEQUENCE [LARGE SCALE GENOMIC DNA]</scope>
    <source>
        <strain evidence="13 14">LIT2</strain>
    </source>
</reference>
<evidence type="ECO:0000256" key="5">
    <source>
        <dbReference type="ARBA" id="ARBA00022519"/>
    </source>
</evidence>
<keyword evidence="14" id="KW-1185">Reference proteome</keyword>
<keyword evidence="6 9" id="KW-0812">Transmembrane</keyword>
<name>A0ABS7X1L9_9GAMM</name>
<feature type="compositionally biased region" description="Basic residues" evidence="10">
    <location>
        <begin position="12"/>
        <end position="21"/>
    </location>
</feature>
<evidence type="ECO:0000313" key="13">
    <source>
        <dbReference type="EMBL" id="MBZ9568795.1"/>
    </source>
</evidence>
<comment type="caution">
    <text evidence="13">The sequence shown here is derived from an EMBL/GenBank/DDBJ whole genome shotgun (WGS) entry which is preliminary data.</text>
</comment>
<evidence type="ECO:0000256" key="3">
    <source>
        <dbReference type="ARBA" id="ARBA00022448"/>
    </source>
</evidence>
<dbReference type="Gene3D" id="1.20.81.30">
    <property type="entry name" value="Type II secretion system (T2SS), domain F"/>
    <property type="match status" value="2"/>
</dbReference>
<feature type="transmembrane region" description="Helical" evidence="11">
    <location>
        <begin position="188"/>
        <end position="207"/>
    </location>
</feature>
<evidence type="ECO:0000256" key="7">
    <source>
        <dbReference type="ARBA" id="ARBA00022989"/>
    </source>
</evidence>
<proteinExistence type="inferred from homology"/>
<organism evidence="13 14">
    <name type="scientific">Modicisalibacter tunisiensis</name>
    <dbReference type="NCBI Taxonomy" id="390637"/>
    <lineage>
        <taxon>Bacteria</taxon>
        <taxon>Pseudomonadati</taxon>
        <taxon>Pseudomonadota</taxon>
        <taxon>Gammaproteobacteria</taxon>
        <taxon>Oceanospirillales</taxon>
        <taxon>Halomonadaceae</taxon>
        <taxon>Modicisalibacter</taxon>
    </lineage>
</organism>
<keyword evidence="8 11" id="KW-0472">Membrane</keyword>
<evidence type="ECO:0000256" key="11">
    <source>
        <dbReference type="SAM" id="Phobius"/>
    </source>
</evidence>
<dbReference type="InterPro" id="IPR001992">
    <property type="entry name" value="T2SS_GspF/T4SS_PilC_CS"/>
</dbReference>
<evidence type="ECO:0000256" key="6">
    <source>
        <dbReference type="ARBA" id="ARBA00022692"/>
    </source>
</evidence>
<dbReference type="PANTHER" id="PTHR30012">
    <property type="entry name" value="GENERAL SECRETION PATHWAY PROTEIN"/>
    <property type="match status" value="1"/>
</dbReference>
<comment type="similarity">
    <text evidence="2 9">Belongs to the GSP F family.</text>
</comment>
<comment type="subcellular location">
    <subcellularLocation>
        <location evidence="1 9">Cell inner membrane</location>
        <topology evidence="1 9">Multi-pass membrane protein</topology>
    </subcellularLocation>
</comment>
<evidence type="ECO:0000256" key="2">
    <source>
        <dbReference type="ARBA" id="ARBA00005745"/>
    </source>
</evidence>
<keyword evidence="3 9" id="KW-0813">Transport</keyword>
<dbReference type="Pfam" id="PF00482">
    <property type="entry name" value="T2SSF"/>
    <property type="match status" value="2"/>
</dbReference>
<evidence type="ECO:0000313" key="14">
    <source>
        <dbReference type="Proteomes" id="UP001319883"/>
    </source>
</evidence>
<dbReference type="EMBL" id="JAGXFD010000001">
    <property type="protein sequence ID" value="MBZ9568795.1"/>
    <property type="molecule type" value="Genomic_DNA"/>
</dbReference>
<dbReference type="PRINTS" id="PR00812">
    <property type="entry name" value="BCTERIALGSPF"/>
</dbReference>
<feature type="region of interest" description="Disordered" evidence="10">
    <location>
        <begin position="1"/>
        <end position="23"/>
    </location>
</feature>
<accession>A0ABS7X1L9</accession>
<protein>
    <submittedName>
        <fullName evidence="13">Type II secretion system F family protein</fullName>
    </submittedName>
</protein>
<keyword evidence="7 11" id="KW-1133">Transmembrane helix</keyword>
<keyword evidence="5" id="KW-0997">Cell inner membrane</keyword>
<dbReference type="InterPro" id="IPR042094">
    <property type="entry name" value="T2SS_GspF_sf"/>
</dbReference>
<evidence type="ECO:0000256" key="9">
    <source>
        <dbReference type="RuleBase" id="RU003923"/>
    </source>
</evidence>
<evidence type="ECO:0000256" key="8">
    <source>
        <dbReference type="ARBA" id="ARBA00023136"/>
    </source>
</evidence>
<keyword evidence="4" id="KW-1003">Cell membrane</keyword>
<evidence type="ECO:0000256" key="4">
    <source>
        <dbReference type="ARBA" id="ARBA00022475"/>
    </source>
</evidence>
<dbReference type="InterPro" id="IPR018076">
    <property type="entry name" value="T2SS_GspF_dom"/>
</dbReference>
<evidence type="ECO:0000256" key="1">
    <source>
        <dbReference type="ARBA" id="ARBA00004429"/>
    </source>
</evidence>
<dbReference type="PANTHER" id="PTHR30012:SF7">
    <property type="entry name" value="PROTEIN TRANSPORT PROTEIN HOFC HOMOLOG"/>
    <property type="match status" value="1"/>
</dbReference>
<feature type="domain" description="Type II secretion system protein GspF" evidence="12">
    <location>
        <begin position="88"/>
        <end position="211"/>
    </location>
</feature>
<dbReference type="Proteomes" id="UP001319883">
    <property type="component" value="Unassembled WGS sequence"/>
</dbReference>
<feature type="domain" description="Type II secretion system protein GspF" evidence="12">
    <location>
        <begin position="292"/>
        <end position="414"/>
    </location>
</feature>
<sequence length="422" mass="46457">MATTTTYGSRRDKSRKGRKPHERTPLYRWRWTGKNNKGKKVDGELVAGHRGEVERELARQGIIVKTIRRKSSLFGGVGRIKPRDVMLFSRQMATMIRAGVPVLQAFSVVIESLKNPAMRNLVQKLADDVAAGSSFSDALRQYPRHFDRLFTNMVEAGEQSGSLDRMLDRVATYQEKVESLKARVRKALYYPTAVIAVGIGVTALLLIKVVPQFESLFRGFGAELPAMTRMTISLSELAQTYWLPGLGALLAAAVAARLAARRSPAFAYRLHALALRLPVVGDILDKSAVARFSRTLATTFAAGVPLVESLETAAGATGNQVYERAVLRIRDDVSNGQQLHFAMRNTRRFPTMAVQMVSIGEEAGSVDTMLNKVADFYEEEVDNKVDALTSLLEPFIIVVLGVLVGGLVVSMYLPIFELGNAI</sequence>
<feature type="transmembrane region" description="Helical" evidence="11">
    <location>
        <begin position="394"/>
        <end position="415"/>
    </location>
</feature>
<gene>
    <name evidence="13" type="ORF">KGQ91_14065</name>
</gene>
<dbReference type="RefSeq" id="WP_224421279.1">
    <property type="nucleotide sequence ID" value="NZ_JAGXFD010000001.1"/>
</dbReference>
<dbReference type="PROSITE" id="PS00874">
    <property type="entry name" value="T2SP_F"/>
    <property type="match status" value="1"/>
</dbReference>
<evidence type="ECO:0000256" key="10">
    <source>
        <dbReference type="SAM" id="MobiDB-lite"/>
    </source>
</evidence>
<evidence type="ECO:0000259" key="12">
    <source>
        <dbReference type="Pfam" id="PF00482"/>
    </source>
</evidence>
<feature type="transmembrane region" description="Helical" evidence="11">
    <location>
        <begin position="241"/>
        <end position="260"/>
    </location>
</feature>
<dbReference type="InterPro" id="IPR003004">
    <property type="entry name" value="GspF/PilC"/>
</dbReference>